<dbReference type="EMBL" id="JANEYF010005357">
    <property type="protein sequence ID" value="KAJ8928494.1"/>
    <property type="molecule type" value="Genomic_DNA"/>
</dbReference>
<evidence type="ECO:0000259" key="3">
    <source>
        <dbReference type="Pfam" id="PF13359"/>
    </source>
</evidence>
<evidence type="ECO:0000313" key="4">
    <source>
        <dbReference type="EMBL" id="KAJ8928494.1"/>
    </source>
</evidence>
<organism evidence="4 5">
    <name type="scientific">Rhamnusium bicolor</name>
    <dbReference type="NCBI Taxonomy" id="1586634"/>
    <lineage>
        <taxon>Eukaryota</taxon>
        <taxon>Metazoa</taxon>
        <taxon>Ecdysozoa</taxon>
        <taxon>Arthropoda</taxon>
        <taxon>Hexapoda</taxon>
        <taxon>Insecta</taxon>
        <taxon>Pterygota</taxon>
        <taxon>Neoptera</taxon>
        <taxon>Endopterygota</taxon>
        <taxon>Coleoptera</taxon>
        <taxon>Polyphaga</taxon>
        <taxon>Cucujiformia</taxon>
        <taxon>Chrysomeloidea</taxon>
        <taxon>Cerambycidae</taxon>
        <taxon>Lepturinae</taxon>
        <taxon>Rhagiini</taxon>
        <taxon>Rhamnusium</taxon>
    </lineage>
</organism>
<dbReference type="InterPro" id="IPR027806">
    <property type="entry name" value="HARBI1_dom"/>
</dbReference>
<reference evidence="4" key="1">
    <citation type="journal article" date="2023" name="Insect Mol. Biol.">
        <title>Genome sequencing provides insights into the evolution of gene families encoding plant cell wall-degrading enzymes in longhorned beetles.</title>
        <authorList>
            <person name="Shin N.R."/>
            <person name="Okamura Y."/>
            <person name="Kirsch R."/>
            <person name="Pauchet Y."/>
        </authorList>
    </citation>
    <scope>NUCLEOTIDE SEQUENCE</scope>
    <source>
        <strain evidence="4">RBIC_L_NR</strain>
    </source>
</reference>
<dbReference type="Proteomes" id="UP001162156">
    <property type="component" value="Unassembled WGS sequence"/>
</dbReference>
<gene>
    <name evidence="4" type="ORF">NQ314_018946</name>
</gene>
<evidence type="ECO:0000256" key="2">
    <source>
        <dbReference type="ARBA" id="ARBA00022723"/>
    </source>
</evidence>
<comment type="caution">
    <text evidence="4">The sequence shown here is derived from an EMBL/GenBank/DDBJ whole genome shotgun (WGS) entry which is preliminary data.</text>
</comment>
<sequence>MTAQIVCDHQRRIRDIFVGYSGTVYDSTVLRTSPLYQMLAEKCEDFIILGGLPVSEKFSDYFSR</sequence>
<feature type="domain" description="DDE Tnp4" evidence="3">
    <location>
        <begin position="1"/>
        <end position="42"/>
    </location>
</feature>
<proteinExistence type="predicted"/>
<evidence type="ECO:0000313" key="5">
    <source>
        <dbReference type="Proteomes" id="UP001162156"/>
    </source>
</evidence>
<dbReference type="Pfam" id="PF13359">
    <property type="entry name" value="DDE_Tnp_4"/>
    <property type="match status" value="1"/>
</dbReference>
<accession>A0AAV8WP36</accession>
<keyword evidence="5" id="KW-1185">Reference proteome</keyword>
<evidence type="ECO:0000256" key="1">
    <source>
        <dbReference type="ARBA" id="ARBA00001968"/>
    </source>
</evidence>
<keyword evidence="2" id="KW-0479">Metal-binding</keyword>
<dbReference type="AlphaFoldDB" id="A0AAV8WP36"/>
<name>A0AAV8WP36_9CUCU</name>
<comment type="cofactor">
    <cofactor evidence="1">
        <name>a divalent metal cation</name>
        <dbReference type="ChEBI" id="CHEBI:60240"/>
    </cofactor>
</comment>
<dbReference type="GO" id="GO:0046872">
    <property type="term" value="F:metal ion binding"/>
    <property type="evidence" value="ECO:0007669"/>
    <property type="project" value="UniProtKB-KW"/>
</dbReference>
<protein>
    <recommendedName>
        <fullName evidence="3">DDE Tnp4 domain-containing protein</fullName>
    </recommendedName>
</protein>